<dbReference type="Proteomes" id="UP001198862">
    <property type="component" value="Unassembled WGS sequence"/>
</dbReference>
<dbReference type="GO" id="GO:0016787">
    <property type="term" value="F:hydrolase activity"/>
    <property type="evidence" value="ECO:0007669"/>
    <property type="project" value="UniProtKB-KW"/>
</dbReference>
<dbReference type="SUPFAM" id="SSF53474">
    <property type="entry name" value="alpha/beta-Hydrolases"/>
    <property type="match status" value="1"/>
</dbReference>
<dbReference type="InterPro" id="IPR000073">
    <property type="entry name" value="AB_hydrolase_1"/>
</dbReference>
<protein>
    <submittedName>
        <fullName evidence="3">Alpha/beta hydrolase</fullName>
    </submittedName>
</protein>
<dbReference type="RefSeq" id="WP_230549603.1">
    <property type="nucleotide sequence ID" value="NZ_JAJISD010000001.1"/>
</dbReference>
<name>A0ABS8KQQ9_9HYPH</name>
<accession>A0ABS8KQQ9</accession>
<dbReference type="Gene3D" id="3.40.50.1820">
    <property type="entry name" value="alpha/beta hydrolase"/>
    <property type="match status" value="1"/>
</dbReference>
<proteinExistence type="predicted"/>
<dbReference type="InterPro" id="IPR029058">
    <property type="entry name" value="AB_hydrolase_fold"/>
</dbReference>
<feature type="domain" description="AB hydrolase-1" evidence="2">
    <location>
        <begin position="30"/>
        <end position="261"/>
    </location>
</feature>
<dbReference type="InterPro" id="IPR050266">
    <property type="entry name" value="AB_hydrolase_sf"/>
</dbReference>
<dbReference type="PRINTS" id="PR00412">
    <property type="entry name" value="EPOXHYDRLASE"/>
</dbReference>
<keyword evidence="1 3" id="KW-0378">Hydrolase</keyword>
<reference evidence="3 4" key="1">
    <citation type="submission" date="2021-11" db="EMBL/GenBank/DDBJ databases">
        <authorList>
            <person name="Lee D.-H."/>
            <person name="Kim S.-B."/>
        </authorList>
    </citation>
    <scope>NUCLEOTIDE SEQUENCE [LARGE SCALE GENOMIC DNA]</scope>
    <source>
        <strain evidence="3 4">KCTC 52223</strain>
    </source>
</reference>
<gene>
    <name evidence="3" type="ORF">LJ725_05510</name>
</gene>
<dbReference type="PANTHER" id="PTHR43798">
    <property type="entry name" value="MONOACYLGLYCEROL LIPASE"/>
    <property type="match status" value="1"/>
</dbReference>
<comment type="caution">
    <text evidence="3">The sequence shown here is derived from an EMBL/GenBank/DDBJ whole genome shotgun (WGS) entry which is preliminary data.</text>
</comment>
<dbReference type="InterPro" id="IPR000639">
    <property type="entry name" value="Epox_hydrolase-like"/>
</dbReference>
<evidence type="ECO:0000256" key="1">
    <source>
        <dbReference type="ARBA" id="ARBA00022801"/>
    </source>
</evidence>
<organism evidence="3 4">
    <name type="scientific">Reyranella aquatilis</name>
    <dbReference type="NCBI Taxonomy" id="2035356"/>
    <lineage>
        <taxon>Bacteria</taxon>
        <taxon>Pseudomonadati</taxon>
        <taxon>Pseudomonadota</taxon>
        <taxon>Alphaproteobacteria</taxon>
        <taxon>Hyphomicrobiales</taxon>
        <taxon>Reyranellaceae</taxon>
        <taxon>Reyranella</taxon>
    </lineage>
</organism>
<evidence type="ECO:0000313" key="4">
    <source>
        <dbReference type="Proteomes" id="UP001198862"/>
    </source>
</evidence>
<dbReference type="PRINTS" id="PR00111">
    <property type="entry name" value="ABHYDROLASE"/>
</dbReference>
<dbReference type="Pfam" id="PF00561">
    <property type="entry name" value="Abhydrolase_1"/>
    <property type="match status" value="1"/>
</dbReference>
<evidence type="ECO:0000313" key="3">
    <source>
        <dbReference type="EMBL" id="MCC8428411.1"/>
    </source>
</evidence>
<keyword evidence="4" id="KW-1185">Reference proteome</keyword>
<evidence type="ECO:0000259" key="2">
    <source>
        <dbReference type="Pfam" id="PF00561"/>
    </source>
</evidence>
<dbReference type="EMBL" id="JAJISD010000001">
    <property type="protein sequence ID" value="MCC8428411.1"/>
    <property type="molecule type" value="Genomic_DNA"/>
</dbReference>
<sequence>MSSYAAPPRTVGRLKRPFGNLYYEISGSGPALLFAHGLGGNHLSWWQQVAHFAPHYTCVAFAHRGFAPSDPVPSGVDPADYAGDLTALIDHLGFADVRLVAQSMGGWTMLEYALAHQDRVKALVMSSTSGTIDRRGADPSGGSAYDAWLAKAEAAIGDGVARGIHPAMGERAARRFPDLHLLYRSIDEMAGALDKEKLRAGLRRTATRTLAEFKTFRVPTLLIAGGEDVVFPPFLASAIAASLPCGEAETLPDAGHSPYFEQAARFNTLVDAFLARQRQEV</sequence>
<dbReference type="PANTHER" id="PTHR43798:SF31">
    <property type="entry name" value="AB HYDROLASE SUPERFAMILY PROTEIN YCLE"/>
    <property type="match status" value="1"/>
</dbReference>